<keyword evidence="10 11" id="KW-0998">Cell outer membrane</keyword>
<evidence type="ECO:0000313" key="16">
    <source>
        <dbReference type="Proteomes" id="UP000229730"/>
    </source>
</evidence>
<dbReference type="InterPro" id="IPR039426">
    <property type="entry name" value="TonB-dep_rcpt-like"/>
</dbReference>
<dbReference type="OrthoDB" id="9760333at2"/>
<evidence type="ECO:0000256" key="8">
    <source>
        <dbReference type="ARBA" id="ARBA00023077"/>
    </source>
</evidence>
<keyword evidence="2 11" id="KW-0813">Transport</keyword>
<dbReference type="Pfam" id="PF07715">
    <property type="entry name" value="Plug"/>
    <property type="match status" value="1"/>
</dbReference>
<dbReference type="GO" id="GO:0009279">
    <property type="term" value="C:cell outer membrane"/>
    <property type="evidence" value="ECO:0007669"/>
    <property type="project" value="UniProtKB-SubCell"/>
</dbReference>
<keyword evidence="9 11" id="KW-0472">Membrane</keyword>
<evidence type="ECO:0008006" key="17">
    <source>
        <dbReference type="Google" id="ProtNLM"/>
    </source>
</evidence>
<comment type="similarity">
    <text evidence="11 12">Belongs to the TonB-dependent receptor family.</text>
</comment>
<dbReference type="PANTHER" id="PTHR32552">
    <property type="entry name" value="FERRICHROME IRON RECEPTOR-RELATED"/>
    <property type="match status" value="1"/>
</dbReference>
<evidence type="ECO:0000256" key="11">
    <source>
        <dbReference type="PROSITE-ProRule" id="PRU01360"/>
    </source>
</evidence>
<dbReference type="InterPro" id="IPR036942">
    <property type="entry name" value="Beta-barrel_TonB_sf"/>
</dbReference>
<keyword evidence="8 12" id="KW-0798">TonB box</keyword>
<evidence type="ECO:0000256" key="12">
    <source>
        <dbReference type="RuleBase" id="RU003357"/>
    </source>
</evidence>
<dbReference type="RefSeq" id="WP_099473739.1">
    <property type="nucleotide sequence ID" value="NZ_PDEM01000024.1"/>
</dbReference>
<evidence type="ECO:0000256" key="1">
    <source>
        <dbReference type="ARBA" id="ARBA00004571"/>
    </source>
</evidence>
<evidence type="ECO:0000256" key="4">
    <source>
        <dbReference type="ARBA" id="ARBA00022496"/>
    </source>
</evidence>
<evidence type="ECO:0000259" key="14">
    <source>
        <dbReference type="Pfam" id="PF07715"/>
    </source>
</evidence>
<dbReference type="PROSITE" id="PS52016">
    <property type="entry name" value="TONB_DEPENDENT_REC_3"/>
    <property type="match status" value="1"/>
</dbReference>
<keyword evidence="4" id="KW-0410">Iron transport</keyword>
<evidence type="ECO:0000256" key="3">
    <source>
        <dbReference type="ARBA" id="ARBA00022452"/>
    </source>
</evidence>
<evidence type="ECO:0000256" key="6">
    <source>
        <dbReference type="ARBA" id="ARBA00023004"/>
    </source>
</evidence>
<dbReference type="EMBL" id="PDEM01000024">
    <property type="protein sequence ID" value="PHZ84620.1"/>
    <property type="molecule type" value="Genomic_DNA"/>
</dbReference>
<keyword evidence="7" id="KW-0406">Ion transport</keyword>
<evidence type="ECO:0000256" key="9">
    <source>
        <dbReference type="ARBA" id="ARBA00023136"/>
    </source>
</evidence>
<name>A0A2G4YQR4_9PROT</name>
<dbReference type="CDD" id="cd01347">
    <property type="entry name" value="ligand_gated_channel"/>
    <property type="match status" value="1"/>
</dbReference>
<accession>A0A2G4YQR4</accession>
<sequence length="742" mass="80469">MMQASNIQTKLKHTVMALTATTALCSVATSGVAQEVSVFDEIVVTATKRGGLGLQDVPFAVQAVSGDALSKRGAVDFDDFFRQIPGVAVFDQGPGDKRYIIRGVNSTGAGTVGLYMDEVIITGENAQDGGGRQPDIKLFDIDRVEVLKGPQGTTFGSSSLSGAIRYITKKPDLTEVQAAGSVSLRKTEGASLGWNMESAVSLPVVENKLAVRVAGYYLDEKGYIDNVLADNVNNEKTYAGRLTLLAEPTDKLTFSLMAMYQDMKTDGPGYFNRVDYTGAPISQNDYFQADLTRARFQDETQIYNATLEYSLDQGSLTATASLFKRDTLFDRDSSLALEAFIGLDADGAGRSIITQPKSRELQSYEVRYASDFEGPFQVLAGAFLQKERRNFRSAILGSDAQGNIAQPEIPFLDRISHTEIDELAFFGELSYAITDRLTATGGLRYYDFDLSEVSTSVTGFGGGAGSGQGPEMTSRDDGLIFKGNLAYDVSEDINIYLQVAEGFRSGGVNDQTAAAIANVTIPEGYGSDSVINYEVGFKSYLLDGKLKANLAAYWIDWSDIQLQDQASDGQLEFPYRGNGGGATIKGLEVELLAFPVERLELGLNMNISQAELNQDNPIATSGQKGDAIPYIPEFTLSASAMYSWLVGPNGMEAIVGADVNYVGGRNTELRPDSSLFIKLDDYALANARIGVETDRWSATLNLQNIFNDDTVTDVFRVISGVYPEGFIFNHPRTVMLSFSVKM</sequence>
<dbReference type="SUPFAM" id="SSF56935">
    <property type="entry name" value="Porins"/>
    <property type="match status" value="1"/>
</dbReference>
<dbReference type="GO" id="GO:0006826">
    <property type="term" value="P:iron ion transport"/>
    <property type="evidence" value="ECO:0007669"/>
    <property type="project" value="UniProtKB-KW"/>
</dbReference>
<dbReference type="PANTHER" id="PTHR32552:SF81">
    <property type="entry name" value="TONB-DEPENDENT OUTER MEMBRANE RECEPTOR"/>
    <property type="match status" value="1"/>
</dbReference>
<evidence type="ECO:0000256" key="2">
    <source>
        <dbReference type="ARBA" id="ARBA00022448"/>
    </source>
</evidence>
<evidence type="ECO:0000256" key="7">
    <source>
        <dbReference type="ARBA" id="ARBA00023065"/>
    </source>
</evidence>
<feature type="domain" description="TonB-dependent receptor plug" evidence="14">
    <location>
        <begin position="54"/>
        <end position="163"/>
    </location>
</feature>
<dbReference type="Gene3D" id="2.40.170.20">
    <property type="entry name" value="TonB-dependent receptor, beta-barrel domain"/>
    <property type="match status" value="1"/>
</dbReference>
<evidence type="ECO:0000313" key="15">
    <source>
        <dbReference type="EMBL" id="PHZ84620.1"/>
    </source>
</evidence>
<dbReference type="Proteomes" id="UP000229730">
    <property type="component" value="Unassembled WGS sequence"/>
</dbReference>
<dbReference type="InterPro" id="IPR012910">
    <property type="entry name" value="Plug_dom"/>
</dbReference>
<dbReference type="InterPro" id="IPR000531">
    <property type="entry name" value="Beta-barrel_TonB"/>
</dbReference>
<dbReference type="Pfam" id="PF00593">
    <property type="entry name" value="TonB_dep_Rec_b-barrel"/>
    <property type="match status" value="1"/>
</dbReference>
<keyword evidence="3 11" id="KW-1134">Transmembrane beta strand</keyword>
<feature type="domain" description="TonB-dependent receptor-like beta-barrel" evidence="13">
    <location>
        <begin position="269"/>
        <end position="705"/>
    </location>
</feature>
<gene>
    <name evidence="15" type="ORF">CRD36_12525</name>
</gene>
<protein>
    <recommendedName>
        <fullName evidence="17">TonB-dependent receptor</fullName>
    </recommendedName>
</protein>
<keyword evidence="6" id="KW-0408">Iron</keyword>
<proteinExistence type="inferred from homology"/>
<comment type="caution">
    <text evidence="15">The sequence shown here is derived from an EMBL/GenBank/DDBJ whole genome shotgun (WGS) entry which is preliminary data.</text>
</comment>
<organism evidence="15 16">
    <name type="scientific">Paremcibacter congregatus</name>
    <dbReference type="NCBI Taxonomy" id="2043170"/>
    <lineage>
        <taxon>Bacteria</taxon>
        <taxon>Pseudomonadati</taxon>
        <taxon>Pseudomonadota</taxon>
        <taxon>Alphaproteobacteria</taxon>
        <taxon>Emcibacterales</taxon>
        <taxon>Emcibacteraceae</taxon>
        <taxon>Paremcibacter</taxon>
    </lineage>
</organism>
<keyword evidence="5 11" id="KW-0812">Transmembrane</keyword>
<dbReference type="FunCoup" id="A0A2G4YQR4">
    <property type="interactions" value="131"/>
</dbReference>
<evidence type="ECO:0000256" key="10">
    <source>
        <dbReference type="ARBA" id="ARBA00023237"/>
    </source>
</evidence>
<evidence type="ECO:0000256" key="5">
    <source>
        <dbReference type="ARBA" id="ARBA00022692"/>
    </source>
</evidence>
<dbReference type="InParanoid" id="A0A2G4YQR4"/>
<comment type="subcellular location">
    <subcellularLocation>
        <location evidence="1 11">Cell outer membrane</location>
        <topology evidence="1 11">Multi-pass membrane protein</topology>
    </subcellularLocation>
</comment>
<keyword evidence="16" id="KW-1185">Reference proteome</keyword>
<reference evidence="15 16" key="1">
    <citation type="submission" date="2017-10" db="EMBL/GenBank/DDBJ databases">
        <title>Frigbacter circumglobatus gen. nov. sp. nov., isolated from sediment cultured in situ.</title>
        <authorList>
            <person name="Zhao Z."/>
        </authorList>
    </citation>
    <scope>NUCLEOTIDE SEQUENCE [LARGE SCALE GENOMIC DNA]</scope>
    <source>
        <strain evidence="15 16">ZYL</strain>
    </source>
</reference>
<dbReference type="AlphaFoldDB" id="A0A2G4YQR4"/>
<evidence type="ECO:0000259" key="13">
    <source>
        <dbReference type="Pfam" id="PF00593"/>
    </source>
</evidence>